<dbReference type="PANTHER" id="PTHR30033">
    <property type="entry name" value="FLAGELLAR HOOK-ASSOCIATED PROTEIN 1"/>
    <property type="match status" value="1"/>
</dbReference>
<dbReference type="EMBL" id="CP015583">
    <property type="protein sequence ID" value="APT56455.1"/>
    <property type="molecule type" value="Genomic_DNA"/>
</dbReference>
<dbReference type="PANTHER" id="PTHR30033:SF1">
    <property type="entry name" value="FLAGELLAR HOOK-ASSOCIATED PROTEIN 1"/>
    <property type="match status" value="1"/>
</dbReference>
<feature type="domain" description="Flagellar basal-body/hook protein C-terminal" evidence="7">
    <location>
        <begin position="459"/>
        <end position="496"/>
    </location>
</feature>
<evidence type="ECO:0000256" key="3">
    <source>
        <dbReference type="ARBA" id="ARBA00009677"/>
    </source>
</evidence>
<evidence type="ECO:0000259" key="8">
    <source>
        <dbReference type="Pfam" id="PF22638"/>
    </source>
</evidence>
<organism evidence="9 10">
    <name type="scientific">Roseomonas gilardii</name>
    <dbReference type="NCBI Taxonomy" id="257708"/>
    <lineage>
        <taxon>Bacteria</taxon>
        <taxon>Pseudomonadati</taxon>
        <taxon>Pseudomonadota</taxon>
        <taxon>Alphaproteobacteria</taxon>
        <taxon>Acetobacterales</taxon>
        <taxon>Roseomonadaceae</taxon>
        <taxon>Roseomonas</taxon>
    </lineage>
</organism>
<dbReference type="eggNOG" id="COG1256">
    <property type="taxonomic scope" value="Bacteria"/>
</dbReference>
<dbReference type="Pfam" id="PF22638">
    <property type="entry name" value="FlgK_D1"/>
    <property type="match status" value="1"/>
</dbReference>
<evidence type="ECO:0000313" key="10">
    <source>
        <dbReference type="Proteomes" id="UP000185494"/>
    </source>
</evidence>
<name>A0A1L7ACC1_9PROT</name>
<evidence type="ECO:0000259" key="7">
    <source>
        <dbReference type="Pfam" id="PF06429"/>
    </source>
</evidence>
<sequence>MSLSLALSIAQSGLALVQRQVSQTTSNITNAATEGYTRKTVGGSALVVEGLASGVRSQEAQRSVDAALTASMNGAISSQAAAKVREALLQPIEQVQGDPESGQSVADLTSALRSAFVALRAAPGESSLQDAVVSAAGAVAQRYNETSAAIQTARQTAQDGAVTDVATLNASLRQVAGLNTRIASLQAQGLSTADLQDQRDSAITRIAGVVPVKSIAQDNGTVVLVAGNGLVLPLDKDSDAFSMASATVGLEDWYGADAGGMSGSLPGILMGGTDVTAQLTGGSLGANISMRDEVLPLQQAELDSAAAGLASRLSEQGLSLFTDAGGAVPDPAQGYVGGIMGFAATMTVSATVSANASTVRDGTDAAMPADGTASYTDGIDRVLDYAFGSRQASGSAQAAFLTTGLGPSGKQVSSLSGAGTAEDYAARLVARHTGARAAASADAESATTMLTGLQQRHDDASGVDIDTETGVMVSLQSAYAANARMLSAVQSMYDDLFAAVQ</sequence>
<dbReference type="Pfam" id="PF06429">
    <property type="entry name" value="Flg_bbr_C"/>
    <property type="match status" value="1"/>
</dbReference>
<dbReference type="InterPro" id="IPR053927">
    <property type="entry name" value="FlgK_helical"/>
</dbReference>
<dbReference type="GO" id="GO:0044780">
    <property type="term" value="P:bacterial-type flagellum assembly"/>
    <property type="evidence" value="ECO:0007669"/>
    <property type="project" value="InterPro"/>
</dbReference>
<evidence type="ECO:0000313" key="9">
    <source>
        <dbReference type="EMBL" id="APT56455.1"/>
    </source>
</evidence>
<feature type="domain" description="Flagellar hook-associated protein FlgK helical" evidence="8">
    <location>
        <begin position="92"/>
        <end position="316"/>
    </location>
</feature>
<keyword evidence="9" id="KW-0282">Flagellum</keyword>
<dbReference type="GO" id="GO:0005198">
    <property type="term" value="F:structural molecule activity"/>
    <property type="evidence" value="ECO:0007669"/>
    <property type="project" value="InterPro"/>
</dbReference>
<dbReference type="GO" id="GO:0005576">
    <property type="term" value="C:extracellular region"/>
    <property type="evidence" value="ECO:0007669"/>
    <property type="project" value="UniProtKB-SubCell"/>
</dbReference>
<evidence type="ECO:0000256" key="1">
    <source>
        <dbReference type="ARBA" id="ARBA00004365"/>
    </source>
</evidence>
<gene>
    <name evidence="9" type="ORF">RGI145_04390</name>
</gene>
<reference evidence="9 10" key="1">
    <citation type="submission" date="2016-05" db="EMBL/GenBank/DDBJ databases">
        <title>Complete Genome and Methylome Analysis of Psychrotrophic Bacterial Isolates from Antarctic Lake Untersee.</title>
        <authorList>
            <person name="Fomenkov A."/>
            <person name="Akimov V.N."/>
            <person name="Vasilyeva L.V."/>
            <person name="Andersen D."/>
            <person name="Vincze T."/>
            <person name="Roberts R.J."/>
        </authorList>
    </citation>
    <scope>NUCLEOTIDE SEQUENCE [LARGE SCALE GENOMIC DNA]</scope>
    <source>
        <strain evidence="9 10">U14-5</strain>
    </source>
</reference>
<keyword evidence="5" id="KW-0964">Secreted</keyword>
<evidence type="ECO:0000256" key="5">
    <source>
        <dbReference type="ARBA" id="ARBA00022525"/>
    </source>
</evidence>
<comment type="similarity">
    <text evidence="3">Belongs to the flagella basal body rod proteins family.</text>
</comment>
<dbReference type="Proteomes" id="UP000185494">
    <property type="component" value="Chromosome 1"/>
</dbReference>
<dbReference type="NCBIfam" id="TIGR02492">
    <property type="entry name" value="flgK_ends"/>
    <property type="match status" value="1"/>
</dbReference>
<keyword evidence="9" id="KW-0969">Cilium</keyword>
<protein>
    <recommendedName>
        <fullName evidence="4">Flagellar hook-associated protein 1</fullName>
    </recommendedName>
</protein>
<dbReference type="InterPro" id="IPR002371">
    <property type="entry name" value="FlgK"/>
</dbReference>
<dbReference type="STRING" id="257708.RGI145_04390"/>
<accession>A0A1L7ACC1</accession>
<keyword evidence="6" id="KW-0975">Bacterial flagellum</keyword>
<dbReference type="SUPFAM" id="SSF64518">
    <property type="entry name" value="Phase 1 flagellin"/>
    <property type="match status" value="1"/>
</dbReference>
<dbReference type="GO" id="GO:0009424">
    <property type="term" value="C:bacterial-type flagellum hook"/>
    <property type="evidence" value="ECO:0007669"/>
    <property type="project" value="InterPro"/>
</dbReference>
<evidence type="ECO:0000256" key="2">
    <source>
        <dbReference type="ARBA" id="ARBA00004613"/>
    </source>
</evidence>
<proteinExistence type="inferred from homology"/>
<keyword evidence="9" id="KW-0966">Cell projection</keyword>
<dbReference type="KEGG" id="rgi:RGI145_04390"/>
<dbReference type="AlphaFoldDB" id="A0A1L7ACC1"/>
<evidence type="ECO:0000256" key="4">
    <source>
        <dbReference type="ARBA" id="ARBA00016244"/>
    </source>
</evidence>
<comment type="subcellular location">
    <subcellularLocation>
        <location evidence="1">Bacterial flagellum</location>
    </subcellularLocation>
    <subcellularLocation>
        <location evidence="2">Secreted</location>
    </subcellularLocation>
</comment>
<dbReference type="RefSeq" id="WP_075797400.1">
    <property type="nucleotide sequence ID" value="NZ_CP015583.1"/>
</dbReference>
<dbReference type="InterPro" id="IPR010930">
    <property type="entry name" value="Flg_bb/hook_C_dom"/>
</dbReference>
<evidence type="ECO:0000256" key="6">
    <source>
        <dbReference type="ARBA" id="ARBA00023143"/>
    </source>
</evidence>